<dbReference type="Proteomes" id="UP000245680">
    <property type="component" value="Unassembled WGS sequence"/>
</dbReference>
<reference evidence="3 4" key="1">
    <citation type="submission" date="2018-05" db="EMBL/GenBank/DDBJ databases">
        <title>Rhodobacteraceae gen. nov., sp. nov. isolated from sea water.</title>
        <authorList>
            <person name="Ren Y."/>
        </authorList>
    </citation>
    <scope>NUCLEOTIDE SEQUENCE [LARGE SCALE GENOMIC DNA]</scope>
    <source>
        <strain evidence="3 4">TG-679</strain>
    </source>
</reference>
<dbReference type="InterPro" id="IPR029479">
    <property type="entry name" value="Nitroreductase"/>
</dbReference>
<feature type="region of interest" description="Disordered" evidence="1">
    <location>
        <begin position="1"/>
        <end position="20"/>
    </location>
</feature>
<dbReference type="Gene3D" id="3.40.109.10">
    <property type="entry name" value="NADH Oxidase"/>
    <property type="match status" value="1"/>
</dbReference>
<accession>A0A2V2LLE1</accession>
<evidence type="ECO:0000256" key="1">
    <source>
        <dbReference type="SAM" id="MobiDB-lite"/>
    </source>
</evidence>
<gene>
    <name evidence="3" type="primary">bluB</name>
    <name evidence="3" type="ORF">DKT77_07830</name>
</gene>
<protein>
    <submittedName>
        <fullName evidence="3">5,6-dimethylbenzimidazole synthase</fullName>
    </submittedName>
</protein>
<dbReference type="AlphaFoldDB" id="A0A2V2LLE1"/>
<dbReference type="PANTHER" id="PTHR23026">
    <property type="entry name" value="NADPH NITROREDUCTASE"/>
    <property type="match status" value="1"/>
</dbReference>
<organism evidence="3 4">
    <name type="scientific">Meridianimarinicoccus roseus</name>
    <dbReference type="NCBI Taxonomy" id="2072018"/>
    <lineage>
        <taxon>Bacteria</taxon>
        <taxon>Pseudomonadati</taxon>
        <taxon>Pseudomonadota</taxon>
        <taxon>Alphaproteobacteria</taxon>
        <taxon>Rhodobacterales</taxon>
        <taxon>Paracoccaceae</taxon>
        <taxon>Meridianimarinicoccus</taxon>
    </lineage>
</organism>
<dbReference type="Pfam" id="PF00881">
    <property type="entry name" value="Nitroreductase"/>
    <property type="match status" value="1"/>
</dbReference>
<evidence type="ECO:0000313" key="3">
    <source>
        <dbReference type="EMBL" id="PWR03119.1"/>
    </source>
</evidence>
<dbReference type="InterPro" id="IPR012825">
    <property type="entry name" value="BluB"/>
</dbReference>
<dbReference type="GO" id="GO:0016491">
    <property type="term" value="F:oxidoreductase activity"/>
    <property type="evidence" value="ECO:0007669"/>
    <property type="project" value="InterPro"/>
</dbReference>
<dbReference type="SUPFAM" id="SSF55469">
    <property type="entry name" value="FMN-dependent nitroreductase-like"/>
    <property type="match status" value="1"/>
</dbReference>
<dbReference type="InterPro" id="IPR050627">
    <property type="entry name" value="Nitroreductase/BluB"/>
</dbReference>
<name>A0A2V2LLE1_9RHOB</name>
<dbReference type="PANTHER" id="PTHR23026:SF123">
    <property type="entry name" value="NAD(P)H NITROREDUCTASE RV3131-RELATED"/>
    <property type="match status" value="1"/>
</dbReference>
<comment type="caution">
    <text evidence="3">The sequence shown here is derived from an EMBL/GenBank/DDBJ whole genome shotgun (WGS) entry which is preliminary data.</text>
</comment>
<dbReference type="NCBIfam" id="TIGR02476">
    <property type="entry name" value="BluB"/>
    <property type="match status" value="1"/>
</dbReference>
<keyword evidence="4" id="KW-1185">Reference proteome</keyword>
<dbReference type="CDD" id="cd02145">
    <property type="entry name" value="BluB"/>
    <property type="match status" value="1"/>
</dbReference>
<evidence type="ECO:0000313" key="4">
    <source>
        <dbReference type="Proteomes" id="UP000245680"/>
    </source>
</evidence>
<sequence length="223" mass="24697">MPDDAAGDTPGGAGNERRFSPQEAALLHDVLRWRRDVRHFRPDPVAPEVLNRLQAAVDLAPSVGNSRPWHFLRLRDPALRARIAAIFEAENTRAADGYDGDTRADYLALKLAGLREAPEHLAVFTDTDPAEGRGLGRQTMPEMLTYSTVTAIHTLWLAARVENLGLGWVSILDPAAVAGALDAPPHWRFTAYLCLGYPRFSDDTPLLHRTGWQQNTRASWSEV</sequence>
<dbReference type="RefSeq" id="WP_109811153.1">
    <property type="nucleotide sequence ID" value="NZ_QGKU01000030.1"/>
</dbReference>
<dbReference type="InterPro" id="IPR000415">
    <property type="entry name" value="Nitroreductase-like"/>
</dbReference>
<evidence type="ECO:0000259" key="2">
    <source>
        <dbReference type="Pfam" id="PF00881"/>
    </source>
</evidence>
<dbReference type="EMBL" id="QGKU01000030">
    <property type="protein sequence ID" value="PWR03119.1"/>
    <property type="molecule type" value="Genomic_DNA"/>
</dbReference>
<proteinExistence type="predicted"/>
<dbReference type="OrthoDB" id="9773807at2"/>
<feature type="domain" description="Nitroreductase" evidence="2">
    <location>
        <begin position="31"/>
        <end position="197"/>
    </location>
</feature>